<reference evidence="3" key="1">
    <citation type="journal article" date="2019" name="Int. J. Syst. Evol. Microbiol.">
        <title>The Global Catalogue of Microorganisms (GCM) 10K type strain sequencing project: providing services to taxonomists for standard genome sequencing and annotation.</title>
        <authorList>
            <consortium name="The Broad Institute Genomics Platform"/>
            <consortium name="The Broad Institute Genome Sequencing Center for Infectious Disease"/>
            <person name="Wu L."/>
            <person name="Ma J."/>
        </authorList>
    </citation>
    <scope>NUCLEOTIDE SEQUENCE [LARGE SCALE GENOMIC DNA]</scope>
    <source>
        <strain evidence="3">DFY28</strain>
    </source>
</reference>
<evidence type="ECO:0000313" key="2">
    <source>
        <dbReference type="EMBL" id="MFD1783669.1"/>
    </source>
</evidence>
<dbReference type="EMBL" id="JBHUEY010000001">
    <property type="protein sequence ID" value="MFD1783669.1"/>
    <property type="molecule type" value="Genomic_DNA"/>
</dbReference>
<accession>A0ABW4N2H5</accession>
<gene>
    <name evidence="2" type="ORF">ACFSC0_09715</name>
</gene>
<feature type="coiled-coil region" evidence="1">
    <location>
        <begin position="14"/>
        <end position="41"/>
    </location>
</feature>
<proteinExistence type="predicted"/>
<keyword evidence="3" id="KW-1185">Reference proteome</keyword>
<dbReference type="Proteomes" id="UP001597237">
    <property type="component" value="Unassembled WGS sequence"/>
</dbReference>
<keyword evidence="1" id="KW-0175">Coiled coil</keyword>
<name>A0ABW4N2H5_9CAUL</name>
<protein>
    <submittedName>
        <fullName evidence="2">Uncharacterized protein</fullName>
    </submittedName>
</protein>
<organism evidence="2 3">
    <name type="scientific">Phenylobacterium terrae</name>
    <dbReference type="NCBI Taxonomy" id="2665495"/>
    <lineage>
        <taxon>Bacteria</taxon>
        <taxon>Pseudomonadati</taxon>
        <taxon>Pseudomonadota</taxon>
        <taxon>Alphaproteobacteria</taxon>
        <taxon>Caulobacterales</taxon>
        <taxon>Caulobacteraceae</taxon>
        <taxon>Phenylobacterium</taxon>
    </lineage>
</organism>
<evidence type="ECO:0000256" key="1">
    <source>
        <dbReference type="SAM" id="Coils"/>
    </source>
</evidence>
<sequence>MDKVFVAQRVANKLFATEDKLDAALAEAAELMSEMIAARNELNFSRSVGDEAVTKLLDAMKAMGEARSTMVAMHADLYEAKLRLGIRTKMGGEITITQARAEQEPTVAVREVG</sequence>
<evidence type="ECO:0000313" key="3">
    <source>
        <dbReference type="Proteomes" id="UP001597237"/>
    </source>
</evidence>
<dbReference type="RefSeq" id="WP_377283139.1">
    <property type="nucleotide sequence ID" value="NZ_JBHRSI010000008.1"/>
</dbReference>
<comment type="caution">
    <text evidence="2">The sequence shown here is derived from an EMBL/GenBank/DDBJ whole genome shotgun (WGS) entry which is preliminary data.</text>
</comment>